<protein>
    <submittedName>
        <fullName evidence="1">Uncharacterized protein</fullName>
    </submittedName>
</protein>
<dbReference type="EMBL" id="JACVVK020000081">
    <property type="protein sequence ID" value="KAK7494620.1"/>
    <property type="molecule type" value="Genomic_DNA"/>
</dbReference>
<proteinExistence type="predicted"/>
<dbReference type="Proteomes" id="UP001519460">
    <property type="component" value="Unassembled WGS sequence"/>
</dbReference>
<evidence type="ECO:0000313" key="2">
    <source>
        <dbReference type="Proteomes" id="UP001519460"/>
    </source>
</evidence>
<dbReference type="AlphaFoldDB" id="A0ABD0L656"/>
<gene>
    <name evidence="1" type="ORF">BaRGS_00014018</name>
</gene>
<keyword evidence="2" id="KW-1185">Reference proteome</keyword>
<sequence length="105" mass="11902">MIQKLTAFDCDNTMLPAKSSYVADDRHIRAPCGPRRVVMYGKVRRSRCVRGLPPGRKRVTTDNNGHASAISRQSVSRIFTGRQQGRLFPKGLYLHRFRARLATVC</sequence>
<reference evidence="1 2" key="1">
    <citation type="journal article" date="2023" name="Sci. Data">
        <title>Genome assembly of the Korean intertidal mud-creeper Batillaria attramentaria.</title>
        <authorList>
            <person name="Patra A.K."/>
            <person name="Ho P.T."/>
            <person name="Jun S."/>
            <person name="Lee S.J."/>
            <person name="Kim Y."/>
            <person name="Won Y.J."/>
        </authorList>
    </citation>
    <scope>NUCLEOTIDE SEQUENCE [LARGE SCALE GENOMIC DNA]</scope>
    <source>
        <strain evidence="1">Wonlab-2016</strain>
    </source>
</reference>
<organism evidence="1 2">
    <name type="scientific">Batillaria attramentaria</name>
    <dbReference type="NCBI Taxonomy" id="370345"/>
    <lineage>
        <taxon>Eukaryota</taxon>
        <taxon>Metazoa</taxon>
        <taxon>Spiralia</taxon>
        <taxon>Lophotrochozoa</taxon>
        <taxon>Mollusca</taxon>
        <taxon>Gastropoda</taxon>
        <taxon>Caenogastropoda</taxon>
        <taxon>Sorbeoconcha</taxon>
        <taxon>Cerithioidea</taxon>
        <taxon>Batillariidae</taxon>
        <taxon>Batillaria</taxon>
    </lineage>
</organism>
<accession>A0ABD0L656</accession>
<evidence type="ECO:0000313" key="1">
    <source>
        <dbReference type="EMBL" id="KAK7494620.1"/>
    </source>
</evidence>
<name>A0ABD0L656_9CAEN</name>
<comment type="caution">
    <text evidence="1">The sequence shown here is derived from an EMBL/GenBank/DDBJ whole genome shotgun (WGS) entry which is preliminary data.</text>
</comment>